<evidence type="ECO:0000256" key="1">
    <source>
        <dbReference type="SAM" id="SignalP"/>
    </source>
</evidence>
<dbReference type="Proteomes" id="UP001257659">
    <property type="component" value="Unassembled WGS sequence"/>
</dbReference>
<accession>A0ABU1K382</accession>
<evidence type="ECO:0000313" key="2">
    <source>
        <dbReference type="EMBL" id="MDR6299472.1"/>
    </source>
</evidence>
<evidence type="ECO:0008006" key="4">
    <source>
        <dbReference type="Google" id="ProtNLM"/>
    </source>
</evidence>
<dbReference type="Gene3D" id="3.10.450.360">
    <property type="match status" value="1"/>
</dbReference>
<protein>
    <recommendedName>
        <fullName evidence="4">Outer membrane lipoprotein carrier protein LolA</fullName>
    </recommendedName>
</protein>
<name>A0ABU1K382_9FLAO</name>
<comment type="caution">
    <text evidence="2">The sequence shown here is derived from an EMBL/GenBank/DDBJ whole genome shotgun (WGS) entry which is preliminary data.</text>
</comment>
<dbReference type="EMBL" id="JAVDQA010000001">
    <property type="protein sequence ID" value="MDR6299472.1"/>
    <property type="molecule type" value="Genomic_DNA"/>
</dbReference>
<gene>
    <name evidence="2" type="ORF">GGR31_000088</name>
</gene>
<reference evidence="2 3" key="1">
    <citation type="submission" date="2023-07" db="EMBL/GenBank/DDBJ databases">
        <title>Genomic Encyclopedia of Type Strains, Phase IV (KMG-IV): sequencing the most valuable type-strain genomes for metagenomic binning, comparative biology and taxonomic classification.</title>
        <authorList>
            <person name="Goeker M."/>
        </authorList>
    </citation>
    <scope>NUCLEOTIDE SEQUENCE [LARGE SCALE GENOMIC DNA]</scope>
    <source>
        <strain evidence="2 3">DSM 102814</strain>
    </source>
</reference>
<feature type="chain" id="PRO_5045606713" description="Outer membrane lipoprotein carrier protein LolA" evidence="1">
    <location>
        <begin position="19"/>
        <end position="194"/>
    </location>
</feature>
<keyword evidence="1" id="KW-0732">Signal</keyword>
<dbReference type="SUPFAM" id="SSF160574">
    <property type="entry name" value="BT0923-like"/>
    <property type="match status" value="1"/>
</dbReference>
<sequence length="194" mass="23063">MKKLFFILLILNSLSTIAQQKKSEKEERISKDEMPEKAIQFFNEVLFEETNTYRFYFETDGKRKSYETKFKKNKVGYSIEFGEDGNLQDVEVTVPLKKLNAEVKKRIEKFFNEQYSGFRIEKVQLQYLHQQSKNAQETYSRASNIFQNKPDNYEIVAKVKIDGNRKHLEVLFDASGNFIKKREIAENSYDYLIF</sequence>
<evidence type="ECO:0000313" key="3">
    <source>
        <dbReference type="Proteomes" id="UP001257659"/>
    </source>
</evidence>
<organism evidence="2 3">
    <name type="scientific">Mesonia maritima</name>
    <dbReference type="NCBI Taxonomy" id="1793873"/>
    <lineage>
        <taxon>Bacteria</taxon>
        <taxon>Pseudomonadati</taxon>
        <taxon>Bacteroidota</taxon>
        <taxon>Flavobacteriia</taxon>
        <taxon>Flavobacteriales</taxon>
        <taxon>Flavobacteriaceae</taxon>
        <taxon>Mesonia</taxon>
    </lineage>
</organism>
<proteinExistence type="predicted"/>
<feature type="signal peptide" evidence="1">
    <location>
        <begin position="1"/>
        <end position="18"/>
    </location>
</feature>
<dbReference type="RefSeq" id="WP_309726191.1">
    <property type="nucleotide sequence ID" value="NZ_JAVDQA010000001.1"/>
</dbReference>
<keyword evidence="3" id="KW-1185">Reference proteome</keyword>